<comment type="caution">
    <text evidence="3">The sequence shown here is derived from an EMBL/GenBank/DDBJ whole genome shotgun (WGS) entry which is preliminary data.</text>
</comment>
<proteinExistence type="inferred from homology"/>
<name>A0A3E0WY05_9GAMM</name>
<dbReference type="PANTHER" id="PTHR34039">
    <property type="entry name" value="UPF0102 PROTEIN YRAN"/>
    <property type="match status" value="1"/>
</dbReference>
<dbReference type="OrthoDB" id="9794876at2"/>
<dbReference type="RefSeq" id="WP_116301601.1">
    <property type="nucleotide sequence ID" value="NZ_NFZV01000005.1"/>
</dbReference>
<evidence type="ECO:0000256" key="1">
    <source>
        <dbReference type="ARBA" id="ARBA00006738"/>
    </source>
</evidence>
<accession>A0A3E0WY05</accession>
<evidence type="ECO:0000313" key="3">
    <source>
        <dbReference type="EMBL" id="RFA37890.1"/>
    </source>
</evidence>
<dbReference type="AlphaFoldDB" id="A0A3E0WY05"/>
<dbReference type="InterPro" id="IPR011856">
    <property type="entry name" value="tRNA_endonuc-like_dom_sf"/>
</dbReference>
<sequence length="111" mass="12562">MSRAQGSSAEAKARRHLERAGLRYKESNYQCRLGEIDLIMEDGRTLVFVEVRSRSDARFGGAAASIDTRKQAKLRRTAEHYLQRLGKLPPCRFDVVAFEGDTGINWITDAF</sequence>
<comment type="similarity">
    <text evidence="1 2">Belongs to the UPF0102 family.</text>
</comment>
<dbReference type="SUPFAM" id="SSF52980">
    <property type="entry name" value="Restriction endonuclease-like"/>
    <property type="match status" value="1"/>
</dbReference>
<gene>
    <name evidence="3" type="ORF">CAL65_08145</name>
</gene>
<evidence type="ECO:0000313" key="4">
    <source>
        <dbReference type="Proteomes" id="UP000256763"/>
    </source>
</evidence>
<dbReference type="Proteomes" id="UP000256763">
    <property type="component" value="Unassembled WGS sequence"/>
</dbReference>
<protein>
    <recommendedName>
        <fullName evidence="2">UPF0102 protein CAL65_08145</fullName>
    </recommendedName>
</protein>
<dbReference type="GO" id="GO:0003676">
    <property type="term" value="F:nucleic acid binding"/>
    <property type="evidence" value="ECO:0007669"/>
    <property type="project" value="InterPro"/>
</dbReference>
<dbReference type="Gene3D" id="3.40.1350.10">
    <property type="match status" value="1"/>
</dbReference>
<dbReference type="NCBIfam" id="TIGR00252">
    <property type="entry name" value="YraN family protein"/>
    <property type="match status" value="1"/>
</dbReference>
<evidence type="ECO:0000256" key="2">
    <source>
        <dbReference type="HAMAP-Rule" id="MF_00048"/>
    </source>
</evidence>
<dbReference type="HAMAP" id="MF_00048">
    <property type="entry name" value="UPF0102"/>
    <property type="match status" value="1"/>
</dbReference>
<dbReference type="PANTHER" id="PTHR34039:SF1">
    <property type="entry name" value="UPF0102 PROTEIN YRAN"/>
    <property type="match status" value="1"/>
</dbReference>
<dbReference type="InterPro" id="IPR003509">
    <property type="entry name" value="UPF0102_YraN-like"/>
</dbReference>
<dbReference type="InterPro" id="IPR011335">
    <property type="entry name" value="Restrct_endonuc-II-like"/>
</dbReference>
<reference evidence="4" key="1">
    <citation type="submission" date="2017-05" db="EMBL/GenBank/DDBJ databases">
        <authorList>
            <person name="Sharma S."/>
            <person name="Sidhu C."/>
            <person name="Pinnaka A.K."/>
        </authorList>
    </citation>
    <scope>NUCLEOTIDE SEQUENCE [LARGE SCALE GENOMIC DNA]</scope>
    <source>
        <strain evidence="4">AK93</strain>
    </source>
</reference>
<dbReference type="EMBL" id="NFZW01000006">
    <property type="protein sequence ID" value="RFA37890.1"/>
    <property type="molecule type" value="Genomic_DNA"/>
</dbReference>
<keyword evidence="4" id="KW-1185">Reference proteome</keyword>
<dbReference type="Pfam" id="PF02021">
    <property type="entry name" value="UPF0102"/>
    <property type="match status" value="1"/>
</dbReference>
<dbReference type="NCBIfam" id="NF009150">
    <property type="entry name" value="PRK12497.1-3"/>
    <property type="match status" value="1"/>
</dbReference>
<dbReference type="CDD" id="cd20736">
    <property type="entry name" value="PoNe_Nuclease"/>
    <property type="match status" value="1"/>
</dbReference>
<organism evidence="3 4">
    <name type="scientific">Alkalilimnicola ehrlichii</name>
    <dbReference type="NCBI Taxonomy" id="351052"/>
    <lineage>
        <taxon>Bacteria</taxon>
        <taxon>Pseudomonadati</taxon>
        <taxon>Pseudomonadota</taxon>
        <taxon>Gammaproteobacteria</taxon>
        <taxon>Chromatiales</taxon>
        <taxon>Ectothiorhodospiraceae</taxon>
        <taxon>Alkalilimnicola</taxon>
    </lineage>
</organism>